<protein>
    <recommendedName>
        <fullName evidence="6">Protein kinase domain-containing protein</fullName>
    </recommendedName>
</protein>
<keyword evidence="2" id="KW-0808">Transferase</keyword>
<keyword evidence="5" id="KW-0067">ATP-binding</keyword>
<keyword evidence="1" id="KW-0723">Serine/threonine-protein kinase</keyword>
<dbReference type="Gene3D" id="3.30.200.20">
    <property type="entry name" value="Phosphorylase Kinase, domain 1"/>
    <property type="match status" value="1"/>
</dbReference>
<evidence type="ECO:0000256" key="4">
    <source>
        <dbReference type="ARBA" id="ARBA00022777"/>
    </source>
</evidence>
<dbReference type="Pfam" id="PF07714">
    <property type="entry name" value="PK_Tyr_Ser-Thr"/>
    <property type="match status" value="1"/>
</dbReference>
<dbReference type="GO" id="GO:0005524">
    <property type="term" value="F:ATP binding"/>
    <property type="evidence" value="ECO:0007669"/>
    <property type="project" value="UniProtKB-KW"/>
</dbReference>
<comment type="caution">
    <text evidence="7">The sequence shown here is derived from an EMBL/GenBank/DDBJ whole genome shotgun (WGS) entry which is preliminary data.</text>
</comment>
<sequence>MRAKSLILELSCSYYAFGYCGSSRKELKAIWWRKNDFSVFEIEEKKGYSVTSSSSTIQVLVGDLVDTPELPIFSFNSVASATGDFAEENKLGLGGFGTGNFSGGREIAVKSLSGKSKQGLEEFKNEILLIAKLQHRNLVRLLGCCIENNQKMLLYEYVHAKQELGQFPFWYVFL</sequence>
<evidence type="ECO:0000256" key="2">
    <source>
        <dbReference type="ARBA" id="ARBA00022679"/>
    </source>
</evidence>
<dbReference type="Proteomes" id="UP000712600">
    <property type="component" value="Unassembled WGS sequence"/>
</dbReference>
<evidence type="ECO:0000313" key="7">
    <source>
        <dbReference type="EMBL" id="KAF3584512.1"/>
    </source>
</evidence>
<dbReference type="InterPro" id="IPR011009">
    <property type="entry name" value="Kinase-like_dom_sf"/>
</dbReference>
<evidence type="ECO:0000256" key="3">
    <source>
        <dbReference type="ARBA" id="ARBA00022741"/>
    </source>
</evidence>
<name>A0A8S9RWG1_BRACR</name>
<dbReference type="PANTHER" id="PTHR27002">
    <property type="entry name" value="RECEPTOR-LIKE SERINE/THREONINE-PROTEIN KINASE SD1-8"/>
    <property type="match status" value="1"/>
</dbReference>
<proteinExistence type="predicted"/>
<dbReference type="AlphaFoldDB" id="A0A8S9RWG1"/>
<evidence type="ECO:0000256" key="5">
    <source>
        <dbReference type="ARBA" id="ARBA00022840"/>
    </source>
</evidence>
<dbReference type="PROSITE" id="PS50011">
    <property type="entry name" value="PROTEIN_KINASE_DOM"/>
    <property type="match status" value="1"/>
</dbReference>
<keyword evidence="4" id="KW-0418">Kinase</keyword>
<feature type="domain" description="Protein kinase" evidence="6">
    <location>
        <begin position="85"/>
        <end position="174"/>
    </location>
</feature>
<evidence type="ECO:0000259" key="6">
    <source>
        <dbReference type="PROSITE" id="PS50011"/>
    </source>
</evidence>
<organism evidence="7 8">
    <name type="scientific">Brassica cretica</name>
    <name type="common">Mustard</name>
    <dbReference type="NCBI Taxonomy" id="69181"/>
    <lineage>
        <taxon>Eukaryota</taxon>
        <taxon>Viridiplantae</taxon>
        <taxon>Streptophyta</taxon>
        <taxon>Embryophyta</taxon>
        <taxon>Tracheophyta</taxon>
        <taxon>Spermatophyta</taxon>
        <taxon>Magnoliopsida</taxon>
        <taxon>eudicotyledons</taxon>
        <taxon>Gunneridae</taxon>
        <taxon>Pentapetalae</taxon>
        <taxon>rosids</taxon>
        <taxon>malvids</taxon>
        <taxon>Brassicales</taxon>
        <taxon>Brassicaceae</taxon>
        <taxon>Brassiceae</taxon>
        <taxon>Brassica</taxon>
    </lineage>
</organism>
<dbReference type="GO" id="GO:0004674">
    <property type="term" value="F:protein serine/threonine kinase activity"/>
    <property type="evidence" value="ECO:0007669"/>
    <property type="project" value="UniProtKB-KW"/>
</dbReference>
<dbReference type="InterPro" id="IPR001245">
    <property type="entry name" value="Ser-Thr/Tyr_kinase_cat_dom"/>
</dbReference>
<dbReference type="GO" id="GO:0005886">
    <property type="term" value="C:plasma membrane"/>
    <property type="evidence" value="ECO:0007669"/>
    <property type="project" value="TreeGrafter"/>
</dbReference>
<dbReference type="InterPro" id="IPR000719">
    <property type="entry name" value="Prot_kinase_dom"/>
</dbReference>
<keyword evidence="3" id="KW-0547">Nucleotide-binding</keyword>
<dbReference type="PANTHER" id="PTHR27002:SF932">
    <property type="entry name" value="RECEPTOR-LIKE SERINE_THREONINE-PROTEIN KINASE"/>
    <property type="match status" value="1"/>
</dbReference>
<dbReference type="EMBL" id="QGKX02000088">
    <property type="protein sequence ID" value="KAF3584512.1"/>
    <property type="molecule type" value="Genomic_DNA"/>
</dbReference>
<reference evidence="7" key="1">
    <citation type="submission" date="2019-12" db="EMBL/GenBank/DDBJ databases">
        <title>Genome sequencing and annotation of Brassica cretica.</title>
        <authorList>
            <person name="Studholme D.J."/>
            <person name="Sarris P."/>
        </authorList>
    </citation>
    <scope>NUCLEOTIDE SEQUENCE</scope>
    <source>
        <strain evidence="7">PFS-109/04</strain>
        <tissue evidence="7">Leaf</tissue>
    </source>
</reference>
<evidence type="ECO:0000313" key="8">
    <source>
        <dbReference type="Proteomes" id="UP000712600"/>
    </source>
</evidence>
<dbReference type="FunFam" id="3.30.200.20:FF:001238">
    <property type="entry name" value="Os08g0179000 protein"/>
    <property type="match status" value="1"/>
</dbReference>
<gene>
    <name evidence="7" type="ORF">F2Q69_00031508</name>
</gene>
<dbReference type="SUPFAM" id="SSF56112">
    <property type="entry name" value="Protein kinase-like (PK-like)"/>
    <property type="match status" value="1"/>
</dbReference>
<accession>A0A8S9RWG1</accession>
<evidence type="ECO:0000256" key="1">
    <source>
        <dbReference type="ARBA" id="ARBA00022527"/>
    </source>
</evidence>